<sequence>MKLNRMFEIVYLLLERKKMTTMELAKHFEVSKRTILRDIEALSIAGIPIYTTKGKGGGISLLDHYVLDRSMISADEQDQILFALQSLAVTHHLNAATTLSKLQTLFKKTDTSWIEVDFSRWGKTDPDNQKFELLKNAILTEKALSFSYATSYGSTSLKIVYPLKLLFKSKAWYLQAYCISKQDYRTYKINRITDLEILDEAFSRSSYTVPALEEKDSPTLLHLTLLFTKEIAFRAYDEFDMKDIQINQDGSLLVDALLPEDYWLYSFLLSLGASVKVLSPAHVEKKLLTQVEEIKKNYLNL</sequence>
<dbReference type="PROSITE" id="PS51000">
    <property type="entry name" value="HTH_DEOR_2"/>
    <property type="match status" value="1"/>
</dbReference>
<dbReference type="InterPro" id="IPR013196">
    <property type="entry name" value="HTH_11"/>
</dbReference>
<proteinExistence type="predicted"/>
<protein>
    <recommendedName>
        <fullName evidence="3">HTH deoR-type domain-containing protein</fullName>
    </recommendedName>
</protein>
<dbReference type="InterPro" id="IPR001034">
    <property type="entry name" value="DeoR_HTH"/>
</dbReference>
<evidence type="ECO:0000256" key="2">
    <source>
        <dbReference type="ARBA" id="ARBA00023163"/>
    </source>
</evidence>
<dbReference type="Pfam" id="PF25583">
    <property type="entry name" value="WCX"/>
    <property type="match status" value="1"/>
</dbReference>
<reference evidence="5" key="3">
    <citation type="submission" date="2024-03" db="EMBL/GenBank/DDBJ databases">
        <title>The Genome Sequence of Enterococcus sp. DIV0238c.</title>
        <authorList>
            <consortium name="The Broad Institute Genomics Platform"/>
            <consortium name="The Broad Institute Microbial Omics Core"/>
            <consortium name="The Broad Institute Genomic Center for Infectious Diseases"/>
            <person name="Earl A."/>
            <person name="Manson A."/>
            <person name="Gilmore M."/>
            <person name="Schwartman J."/>
            <person name="Shea T."/>
            <person name="Abouelleil A."/>
            <person name="Cao P."/>
            <person name="Chapman S."/>
            <person name="Cusick C."/>
            <person name="Young S."/>
            <person name="Neafsey D."/>
            <person name="Nusbaum C."/>
            <person name="Birren B."/>
        </authorList>
    </citation>
    <scope>NUCLEOTIDE SEQUENCE</scope>
    <source>
        <strain evidence="5">9D6_DIV0238</strain>
    </source>
</reference>
<keyword evidence="6" id="KW-1185">Reference proteome</keyword>
<dbReference type="SMART" id="SM00420">
    <property type="entry name" value="HTH_DEOR"/>
    <property type="match status" value="1"/>
</dbReference>
<dbReference type="PANTHER" id="PTHR34580">
    <property type="match status" value="1"/>
</dbReference>
<evidence type="ECO:0000313" key="5">
    <source>
        <dbReference type="EMBL" id="WYJ95288.1"/>
    </source>
</evidence>
<keyword evidence="2" id="KW-0804">Transcription</keyword>
<dbReference type="InterPro" id="IPR026881">
    <property type="entry name" value="WYL_dom"/>
</dbReference>
<feature type="domain" description="HTH deoR-type" evidence="3">
    <location>
        <begin position="2"/>
        <end position="60"/>
    </location>
</feature>
<dbReference type="RefSeq" id="WP_087639453.1">
    <property type="nucleotide sequence ID" value="NZ_CP147246.1"/>
</dbReference>
<reference evidence="4" key="1">
    <citation type="submission" date="2017-05" db="EMBL/GenBank/DDBJ databases">
        <title>The Genome Sequence of Enterococcus sp. 9D6_DIV0238.</title>
        <authorList>
            <consortium name="The Broad Institute Genomics Platform"/>
            <consortium name="The Broad Institute Genomic Center for Infectious Diseases"/>
            <person name="Earl A."/>
            <person name="Manson A."/>
            <person name="Schwartman J."/>
            <person name="Gilmore M."/>
            <person name="Abouelleil A."/>
            <person name="Cao P."/>
            <person name="Chapman S."/>
            <person name="Cusick C."/>
            <person name="Shea T."/>
            <person name="Young S."/>
            <person name="Neafsey D."/>
            <person name="Nusbaum C."/>
            <person name="Birren B."/>
        </authorList>
    </citation>
    <scope>NUCLEOTIDE SEQUENCE [LARGE SCALE GENOMIC DNA]</scope>
    <source>
        <strain evidence="4">9D6_DIV0238</strain>
    </source>
</reference>
<dbReference type="GO" id="GO:0003700">
    <property type="term" value="F:DNA-binding transcription factor activity"/>
    <property type="evidence" value="ECO:0007669"/>
    <property type="project" value="InterPro"/>
</dbReference>
<accession>A0A200JDK4</accession>
<dbReference type="InterPro" id="IPR057727">
    <property type="entry name" value="WCX_dom"/>
</dbReference>
<keyword evidence="1" id="KW-0805">Transcription regulation</keyword>
<dbReference type="PROSITE" id="PS52050">
    <property type="entry name" value="WYL"/>
    <property type="match status" value="1"/>
</dbReference>
<organism evidence="4">
    <name type="scientific">Candidatus Enterococcus dunnyi</name>
    <dbReference type="NCBI Taxonomy" id="1834192"/>
    <lineage>
        <taxon>Bacteria</taxon>
        <taxon>Bacillati</taxon>
        <taxon>Bacillota</taxon>
        <taxon>Bacilli</taxon>
        <taxon>Lactobacillales</taxon>
        <taxon>Enterococcaceae</taxon>
        <taxon>Enterococcus</taxon>
    </lineage>
</organism>
<name>A0A200JDK4_9ENTE</name>
<dbReference type="PIRSF" id="PIRSF016838">
    <property type="entry name" value="PafC"/>
    <property type="match status" value="1"/>
</dbReference>
<evidence type="ECO:0000256" key="1">
    <source>
        <dbReference type="ARBA" id="ARBA00023015"/>
    </source>
</evidence>
<evidence type="ECO:0000259" key="3">
    <source>
        <dbReference type="PROSITE" id="PS51000"/>
    </source>
</evidence>
<reference evidence="5" key="2">
    <citation type="submission" date="2017-05" db="EMBL/GenBank/DDBJ databases">
        <authorList>
            <consortium name="The Broad Institute Genomics Platform"/>
            <consortium name="The Broad Institute Genomic Center for Infectious Diseases"/>
            <person name="Earl A."/>
            <person name="Manson A."/>
            <person name="Schwartman J."/>
            <person name="Gilmore M."/>
            <person name="Abouelleil A."/>
            <person name="Cao P."/>
            <person name="Chapman S."/>
            <person name="Cusick C."/>
            <person name="Shea T."/>
            <person name="Young S."/>
            <person name="Neafsey D."/>
            <person name="Nusbaum C."/>
            <person name="Birren B."/>
        </authorList>
    </citation>
    <scope>NUCLEOTIDE SEQUENCE</scope>
    <source>
        <strain evidence="5">9D6_DIV0238</strain>
    </source>
</reference>
<dbReference type="InterPro" id="IPR036388">
    <property type="entry name" value="WH-like_DNA-bd_sf"/>
</dbReference>
<dbReference type="Pfam" id="PF13280">
    <property type="entry name" value="WYL"/>
    <property type="match status" value="1"/>
</dbReference>
<dbReference type="OrthoDB" id="9815009at2"/>
<dbReference type="EMBL" id="CP147246">
    <property type="protein sequence ID" value="WYJ95288.1"/>
    <property type="molecule type" value="Genomic_DNA"/>
</dbReference>
<dbReference type="InterPro" id="IPR051534">
    <property type="entry name" value="CBASS_pafABC_assoc_protein"/>
</dbReference>
<dbReference type="Pfam" id="PF08279">
    <property type="entry name" value="HTH_11"/>
    <property type="match status" value="1"/>
</dbReference>
<dbReference type="InterPro" id="IPR036390">
    <property type="entry name" value="WH_DNA-bd_sf"/>
</dbReference>
<evidence type="ECO:0000313" key="6">
    <source>
        <dbReference type="Proteomes" id="UP000196151"/>
    </source>
</evidence>
<dbReference type="PANTHER" id="PTHR34580:SF1">
    <property type="entry name" value="PROTEIN PAFC"/>
    <property type="match status" value="1"/>
</dbReference>
<gene>
    <name evidence="4" type="ORF">A5889_000235</name>
    <name evidence="5" type="ORF">A5889_002836</name>
</gene>
<dbReference type="Proteomes" id="UP000196151">
    <property type="component" value="Chromosome"/>
</dbReference>
<dbReference type="InterPro" id="IPR028349">
    <property type="entry name" value="PafC-like"/>
</dbReference>
<dbReference type="EMBL" id="NIBQ01000001">
    <property type="protein sequence ID" value="OUZ34760.1"/>
    <property type="molecule type" value="Genomic_DNA"/>
</dbReference>
<dbReference type="SUPFAM" id="SSF46785">
    <property type="entry name" value="Winged helix' DNA-binding domain"/>
    <property type="match status" value="1"/>
</dbReference>
<dbReference type="AlphaFoldDB" id="A0A200JDK4"/>
<evidence type="ECO:0000313" key="4">
    <source>
        <dbReference type="EMBL" id="OUZ34760.1"/>
    </source>
</evidence>
<dbReference type="Gene3D" id="1.10.10.10">
    <property type="entry name" value="Winged helix-like DNA-binding domain superfamily/Winged helix DNA-binding domain"/>
    <property type="match status" value="1"/>
</dbReference>